<comment type="function">
    <text evidence="5 8">Succinyl-CoA synthetase functions in the citric acid cycle (TCA), coupling the hydrolysis of succinyl-CoA to the synthesis of either ATP or GTP and thus represents the only step of substrate-level phosphorylation in the TCA. The alpha subunit of the enzyme binds the substrates coenzyme A and phosphate, while succinate binding and nucleotide specificity is provided by the beta subunit.</text>
</comment>
<evidence type="ECO:0000313" key="10">
    <source>
        <dbReference type="EMBL" id="GAK56628.1"/>
    </source>
</evidence>
<feature type="binding site" evidence="5">
    <location>
        <begin position="17"/>
        <end position="20"/>
    </location>
    <ligand>
        <name>CoA</name>
        <dbReference type="ChEBI" id="CHEBI:57287"/>
    </ligand>
</feature>
<dbReference type="SUPFAM" id="SSF52210">
    <property type="entry name" value="Succinyl-CoA synthetase domains"/>
    <property type="match status" value="1"/>
</dbReference>
<dbReference type="PROSITE" id="PS01216">
    <property type="entry name" value="SUCCINYL_COA_LIG_1"/>
    <property type="match status" value="1"/>
</dbReference>
<dbReference type="AlphaFoldDB" id="A0A081BWC3"/>
<dbReference type="SMART" id="SM00881">
    <property type="entry name" value="CoA_binding"/>
    <property type="match status" value="1"/>
</dbReference>
<evidence type="ECO:0000256" key="7">
    <source>
        <dbReference type="RuleBase" id="RU000677"/>
    </source>
</evidence>
<dbReference type="InterPro" id="IPR016102">
    <property type="entry name" value="Succinyl-CoA_synth-like"/>
</dbReference>
<dbReference type="PANTHER" id="PTHR11117:SF2">
    <property type="entry name" value="SUCCINATE--COA LIGASE [ADP_GDP-FORMING] SUBUNIT ALPHA, MITOCHONDRIAL"/>
    <property type="match status" value="1"/>
</dbReference>
<comment type="similarity">
    <text evidence="4 5 7">Belongs to the succinate/malate CoA ligase alpha subunit family.</text>
</comment>
<feature type="binding site" evidence="5">
    <location>
        <position position="43"/>
    </location>
    <ligand>
        <name>CoA</name>
        <dbReference type="ChEBI" id="CHEBI:57287"/>
    </ligand>
</feature>
<dbReference type="NCBIfam" id="TIGR01019">
    <property type="entry name" value="sucCoAalpha"/>
    <property type="match status" value="1"/>
</dbReference>
<dbReference type="InterPro" id="IPR005810">
    <property type="entry name" value="CoA_lig_alpha"/>
</dbReference>
<dbReference type="GO" id="GO:0004775">
    <property type="term" value="F:succinate-CoA ligase (ADP-forming) activity"/>
    <property type="evidence" value="ECO:0007669"/>
    <property type="project" value="UniProtKB-UniRule"/>
</dbReference>
<evidence type="ECO:0000256" key="2">
    <source>
        <dbReference type="ARBA" id="ARBA00022598"/>
    </source>
</evidence>
<dbReference type="FunFam" id="3.40.50.720:FF:000277">
    <property type="entry name" value="Succinate--CoA ligase [ADP-forming] subunit alpha"/>
    <property type="match status" value="1"/>
</dbReference>
<dbReference type="GO" id="GO:0004776">
    <property type="term" value="F:succinate-CoA ligase (GDP-forming) activity"/>
    <property type="evidence" value="ECO:0007669"/>
    <property type="project" value="TreeGrafter"/>
</dbReference>
<feature type="active site" description="Tele-phosphohistidine intermediate" evidence="5 6">
    <location>
        <position position="247"/>
    </location>
</feature>
<dbReference type="HOGENOM" id="CLU_052104_0_0_0"/>
<dbReference type="Gene3D" id="3.40.50.720">
    <property type="entry name" value="NAD(P)-binding Rossmann-like Domain"/>
    <property type="match status" value="1"/>
</dbReference>
<dbReference type="GO" id="GO:0006099">
    <property type="term" value="P:tricarboxylic acid cycle"/>
    <property type="evidence" value="ECO:0007669"/>
    <property type="project" value="UniProtKB-UniRule"/>
</dbReference>
<keyword evidence="3 5" id="KW-0547">Nucleotide-binding</keyword>
<evidence type="ECO:0000256" key="6">
    <source>
        <dbReference type="PIRSR" id="PIRSR001553-1"/>
    </source>
</evidence>
<dbReference type="UniPathway" id="UPA00223">
    <property type="reaction ID" value="UER00999"/>
</dbReference>
<dbReference type="Gene3D" id="3.40.50.261">
    <property type="entry name" value="Succinyl-CoA synthetase domains"/>
    <property type="match status" value="1"/>
</dbReference>
<keyword evidence="2 5" id="KW-0436">Ligase</keyword>
<dbReference type="EMBL" id="DF820465">
    <property type="protein sequence ID" value="GAK56628.1"/>
    <property type="molecule type" value="Genomic_DNA"/>
</dbReference>
<name>A0A081BWC3_VECG1</name>
<dbReference type="PROSITE" id="PS00399">
    <property type="entry name" value="SUCCINYL_COA_LIG_2"/>
    <property type="match status" value="1"/>
</dbReference>
<keyword evidence="1 5" id="KW-0816">Tricarboxylic acid cycle</keyword>
<dbReference type="PANTHER" id="PTHR11117">
    <property type="entry name" value="SUCCINYL-COA LIGASE SUBUNIT ALPHA"/>
    <property type="match status" value="1"/>
</dbReference>
<sequence>MSILIDESTRVIVQGITGRDGSFHAQKMQEYGTHVVAGTTPGKEGQRIAGIPVFHSVEKAVRETGADASVIFVPPAFAIDAICEASDAGVKLVVAITEGIPTLDVMKAVKFLERNGTLLIGPNCPGLISPGKCKIGILPANIFKKGYIGLISRSGTLTYEVVNALTLGGYGQSTCIGMGGDPIIGLGFIELLQRFEADPQTQAVALIGEIGGNAEEQAAEFIASQMTKPVVAFIAGQTAPPGKRMGHAGAIISGGSGTASEKIAAFEKIGVPVAKEPADFPELMKKALHT</sequence>
<evidence type="ECO:0000313" key="11">
    <source>
        <dbReference type="Proteomes" id="UP000030661"/>
    </source>
</evidence>
<comment type="catalytic activity">
    <reaction evidence="5">
        <text>GTP + succinate + CoA = succinyl-CoA + GDP + phosphate</text>
        <dbReference type="Rhea" id="RHEA:22120"/>
        <dbReference type="ChEBI" id="CHEBI:30031"/>
        <dbReference type="ChEBI" id="CHEBI:37565"/>
        <dbReference type="ChEBI" id="CHEBI:43474"/>
        <dbReference type="ChEBI" id="CHEBI:57287"/>
        <dbReference type="ChEBI" id="CHEBI:57292"/>
        <dbReference type="ChEBI" id="CHEBI:58189"/>
    </reaction>
</comment>
<comment type="catalytic activity">
    <reaction evidence="5 8">
        <text>succinate + ATP + CoA = succinyl-CoA + ADP + phosphate</text>
        <dbReference type="Rhea" id="RHEA:17661"/>
        <dbReference type="ChEBI" id="CHEBI:30031"/>
        <dbReference type="ChEBI" id="CHEBI:30616"/>
        <dbReference type="ChEBI" id="CHEBI:43474"/>
        <dbReference type="ChEBI" id="CHEBI:57287"/>
        <dbReference type="ChEBI" id="CHEBI:57292"/>
        <dbReference type="ChEBI" id="CHEBI:456216"/>
        <dbReference type="EC" id="6.2.1.5"/>
    </reaction>
</comment>
<dbReference type="Pfam" id="PF00549">
    <property type="entry name" value="Ligase_CoA"/>
    <property type="match status" value="1"/>
</dbReference>
<evidence type="ECO:0000256" key="4">
    <source>
        <dbReference type="ARBA" id="ARBA00060724"/>
    </source>
</evidence>
<accession>A0A081BWC3</accession>
<protein>
    <recommendedName>
        <fullName evidence="5">Succinate--CoA ligase [ADP-forming] subunit alpha</fullName>
        <ecNumber evidence="5">6.2.1.5</ecNumber>
    </recommendedName>
    <alternativeName>
        <fullName evidence="5">Succinyl-CoA synthetase subunit alpha</fullName>
        <shortName evidence="5">SCS-alpha</shortName>
    </alternativeName>
</protein>
<dbReference type="PIRSF" id="PIRSF001553">
    <property type="entry name" value="SucCS_alpha"/>
    <property type="match status" value="1"/>
</dbReference>
<dbReference type="eggNOG" id="COG0074">
    <property type="taxonomic scope" value="Bacteria"/>
</dbReference>
<feature type="domain" description="CoA-binding" evidence="9">
    <location>
        <begin position="4"/>
        <end position="100"/>
    </location>
</feature>
<reference evidence="10 11" key="1">
    <citation type="journal article" date="2015" name="PeerJ">
        <title>First genomic representation of candidate bacterial phylum KSB3 points to enhanced environmental sensing as a trigger of wastewater bulking.</title>
        <authorList>
            <person name="Sekiguchi Y."/>
            <person name="Ohashi A."/>
            <person name="Parks D.H."/>
            <person name="Yamauchi T."/>
            <person name="Tyson G.W."/>
            <person name="Hugenholtz P."/>
        </authorList>
    </citation>
    <scope>NUCLEOTIDE SEQUENCE [LARGE SCALE GENOMIC DNA]</scope>
</reference>
<dbReference type="InterPro" id="IPR003781">
    <property type="entry name" value="CoA-bd"/>
</dbReference>
<evidence type="ECO:0000256" key="5">
    <source>
        <dbReference type="HAMAP-Rule" id="MF_01988"/>
    </source>
</evidence>
<dbReference type="EC" id="6.2.1.5" evidence="5"/>
<comment type="subunit">
    <text evidence="5 8">Heterotetramer of two alpha and two beta subunits.</text>
</comment>
<gene>
    <name evidence="5" type="primary">sucD</name>
    <name evidence="10" type="ORF">U27_03591</name>
</gene>
<evidence type="ECO:0000256" key="8">
    <source>
        <dbReference type="RuleBase" id="RU000699"/>
    </source>
</evidence>
<dbReference type="STRING" id="1499967.U27_03591"/>
<evidence type="ECO:0000256" key="1">
    <source>
        <dbReference type="ARBA" id="ARBA00022532"/>
    </source>
</evidence>
<dbReference type="Proteomes" id="UP000030661">
    <property type="component" value="Unassembled WGS sequence"/>
</dbReference>
<dbReference type="SUPFAM" id="SSF51735">
    <property type="entry name" value="NAD(P)-binding Rossmann-fold domains"/>
    <property type="match status" value="1"/>
</dbReference>
<feature type="binding site" evidence="5">
    <location>
        <begin position="96"/>
        <end position="98"/>
    </location>
    <ligand>
        <name>CoA</name>
        <dbReference type="ChEBI" id="CHEBI:57287"/>
    </ligand>
</feature>
<dbReference type="PRINTS" id="PR01798">
    <property type="entry name" value="SCOASYNTHASE"/>
</dbReference>
<dbReference type="GO" id="GO:0009361">
    <property type="term" value="C:succinate-CoA ligase complex (ADP-forming)"/>
    <property type="evidence" value="ECO:0007669"/>
    <property type="project" value="TreeGrafter"/>
</dbReference>
<dbReference type="NCBIfam" id="NF004230">
    <property type="entry name" value="PRK05678.1"/>
    <property type="match status" value="1"/>
</dbReference>
<feature type="binding site" evidence="5">
    <location>
        <position position="159"/>
    </location>
    <ligand>
        <name>substrate</name>
        <note>ligand shared with subunit beta</note>
    </ligand>
</feature>
<organism evidence="10 11">
    <name type="scientific">Vecturithrix granuli</name>
    <dbReference type="NCBI Taxonomy" id="1499967"/>
    <lineage>
        <taxon>Bacteria</taxon>
        <taxon>Candidatus Moduliflexota</taxon>
        <taxon>Candidatus Vecturitrichia</taxon>
        <taxon>Candidatus Vecturitrichales</taxon>
        <taxon>Candidatus Vecturitrichaceae</taxon>
        <taxon>Candidatus Vecturithrix</taxon>
    </lineage>
</organism>
<proteinExistence type="inferred from homology"/>
<dbReference type="HAMAP" id="MF_01988">
    <property type="entry name" value="Succ_CoA_alpha"/>
    <property type="match status" value="1"/>
</dbReference>
<keyword evidence="11" id="KW-1185">Reference proteome</keyword>
<dbReference type="InterPro" id="IPR017440">
    <property type="entry name" value="Cit_synth/succinyl-CoA_lig_AS"/>
</dbReference>
<dbReference type="Pfam" id="PF02629">
    <property type="entry name" value="CoA_binding"/>
    <property type="match status" value="1"/>
</dbReference>
<dbReference type="FunFam" id="3.40.50.261:FF:000006">
    <property type="entry name" value="Succinate--CoA ligase [ADP-forming] subunit alpha"/>
    <property type="match status" value="1"/>
</dbReference>
<evidence type="ECO:0000256" key="3">
    <source>
        <dbReference type="ARBA" id="ARBA00022741"/>
    </source>
</evidence>
<dbReference type="GO" id="GO:0000166">
    <property type="term" value="F:nucleotide binding"/>
    <property type="evidence" value="ECO:0007669"/>
    <property type="project" value="UniProtKB-KW"/>
</dbReference>
<comment type="pathway">
    <text evidence="5 8">Carbohydrate metabolism; tricarboxylic acid cycle; succinate from succinyl-CoA (ligase route): step 1/1.</text>
</comment>
<dbReference type="InterPro" id="IPR033847">
    <property type="entry name" value="Citrt_syn/SCS-alpha_CS"/>
</dbReference>
<dbReference type="InterPro" id="IPR005811">
    <property type="entry name" value="SUCC_ACL_C"/>
</dbReference>
<dbReference type="InterPro" id="IPR036291">
    <property type="entry name" value="NAD(P)-bd_dom_sf"/>
</dbReference>
<evidence type="ECO:0000259" key="9">
    <source>
        <dbReference type="SMART" id="SM00881"/>
    </source>
</evidence>